<gene>
    <name evidence="16" type="ORF">BTO32_10780</name>
</gene>
<dbReference type="GO" id="GO:0009279">
    <property type="term" value="C:cell outer membrane"/>
    <property type="evidence" value="ECO:0007669"/>
    <property type="project" value="UniProtKB-SubCell"/>
</dbReference>
<evidence type="ECO:0000256" key="11">
    <source>
        <dbReference type="PROSITE-ProRule" id="PRU01360"/>
    </source>
</evidence>
<dbReference type="PANTHER" id="PTHR30069:SF29">
    <property type="entry name" value="HEMOGLOBIN AND HEMOGLOBIN-HAPTOGLOBIN-BINDING PROTEIN 1-RELATED"/>
    <property type="match status" value="1"/>
</dbReference>
<dbReference type="InterPro" id="IPR036942">
    <property type="entry name" value="Beta-barrel_TonB_sf"/>
</dbReference>
<organism evidence="16 17">
    <name type="scientific">Marinobacter lutaoensis</name>
    <dbReference type="NCBI Taxonomy" id="135739"/>
    <lineage>
        <taxon>Bacteria</taxon>
        <taxon>Pseudomonadati</taxon>
        <taxon>Pseudomonadota</taxon>
        <taxon>Gammaproteobacteria</taxon>
        <taxon>Pseudomonadales</taxon>
        <taxon>Marinobacteraceae</taxon>
        <taxon>Marinobacter</taxon>
    </lineage>
</organism>
<dbReference type="InterPro" id="IPR037066">
    <property type="entry name" value="Plug_dom_sf"/>
</dbReference>
<dbReference type="Gene3D" id="2.170.130.10">
    <property type="entry name" value="TonB-dependent receptor, plug domain"/>
    <property type="match status" value="1"/>
</dbReference>
<evidence type="ECO:0000256" key="6">
    <source>
        <dbReference type="ARBA" id="ARBA00022729"/>
    </source>
</evidence>
<dbReference type="CDD" id="cd01347">
    <property type="entry name" value="ligand_gated_channel"/>
    <property type="match status" value="1"/>
</dbReference>
<proteinExistence type="inferred from homology"/>
<evidence type="ECO:0000256" key="2">
    <source>
        <dbReference type="ARBA" id="ARBA00008143"/>
    </source>
</evidence>
<keyword evidence="6" id="KW-0732">Signal</keyword>
<keyword evidence="8 11" id="KW-0472">Membrane</keyword>
<dbReference type="GO" id="GO:0015344">
    <property type="term" value="F:siderophore uptake transmembrane transporter activity"/>
    <property type="evidence" value="ECO:0007669"/>
    <property type="project" value="TreeGrafter"/>
</dbReference>
<dbReference type="InterPro" id="IPR039426">
    <property type="entry name" value="TonB-dep_rcpt-like"/>
</dbReference>
<evidence type="ECO:0000256" key="4">
    <source>
        <dbReference type="ARBA" id="ARBA00022452"/>
    </source>
</evidence>
<name>A0A1V2DRN2_9GAMM</name>
<evidence type="ECO:0000256" key="3">
    <source>
        <dbReference type="ARBA" id="ARBA00022448"/>
    </source>
</evidence>
<dbReference type="InterPro" id="IPR012910">
    <property type="entry name" value="Plug_dom"/>
</dbReference>
<dbReference type="Proteomes" id="UP000189339">
    <property type="component" value="Unassembled WGS sequence"/>
</dbReference>
<evidence type="ECO:0000256" key="10">
    <source>
        <dbReference type="ARBA" id="ARBA00023237"/>
    </source>
</evidence>
<feature type="domain" description="TonB-dependent receptor plug" evidence="15">
    <location>
        <begin position="43"/>
        <end position="148"/>
    </location>
</feature>
<evidence type="ECO:0000256" key="1">
    <source>
        <dbReference type="ARBA" id="ARBA00004571"/>
    </source>
</evidence>
<accession>A0A1V2DRN2</accession>
<keyword evidence="10 11" id="KW-0998">Cell outer membrane</keyword>
<feature type="region of interest" description="Disordered" evidence="13">
    <location>
        <begin position="163"/>
        <end position="185"/>
    </location>
</feature>
<dbReference type="Pfam" id="PF00593">
    <property type="entry name" value="TonB_dep_Rec_b-barrel"/>
    <property type="match status" value="1"/>
</dbReference>
<dbReference type="PANTHER" id="PTHR30069">
    <property type="entry name" value="TONB-DEPENDENT OUTER MEMBRANE RECEPTOR"/>
    <property type="match status" value="1"/>
</dbReference>
<keyword evidence="7 12" id="KW-0798">TonB box</keyword>
<evidence type="ECO:0000256" key="12">
    <source>
        <dbReference type="RuleBase" id="RU003357"/>
    </source>
</evidence>
<evidence type="ECO:0000313" key="16">
    <source>
        <dbReference type="EMBL" id="ONF43169.1"/>
    </source>
</evidence>
<reference evidence="16 17" key="1">
    <citation type="submission" date="2016-12" db="EMBL/GenBank/DDBJ databases">
        <title>Marinobacter lutaoensis whole genome sequencing.</title>
        <authorList>
            <person name="Verma A."/>
            <person name="Krishnamurthi S."/>
        </authorList>
    </citation>
    <scope>NUCLEOTIDE SEQUENCE [LARGE SCALE GENOMIC DNA]</scope>
    <source>
        <strain evidence="16 17">T5054</strain>
    </source>
</reference>
<protein>
    <submittedName>
        <fullName evidence="16">TonB-dependent receptor</fullName>
    </submittedName>
</protein>
<dbReference type="InterPro" id="IPR000531">
    <property type="entry name" value="Beta-barrel_TonB"/>
</dbReference>
<evidence type="ECO:0000256" key="13">
    <source>
        <dbReference type="SAM" id="MobiDB-lite"/>
    </source>
</evidence>
<comment type="subcellular location">
    <subcellularLocation>
        <location evidence="1 11">Cell outer membrane</location>
        <topology evidence="1 11">Multi-pass membrane protein</topology>
    </subcellularLocation>
</comment>
<dbReference type="Pfam" id="PF07715">
    <property type="entry name" value="Plug"/>
    <property type="match status" value="1"/>
</dbReference>
<dbReference type="EMBL" id="MSCW01000007">
    <property type="protein sequence ID" value="ONF43169.1"/>
    <property type="molecule type" value="Genomic_DNA"/>
</dbReference>
<evidence type="ECO:0000259" key="15">
    <source>
        <dbReference type="Pfam" id="PF07715"/>
    </source>
</evidence>
<comment type="similarity">
    <text evidence="2">Belongs to the TonB-dependent receptor family. Hemoglobin/haptoglobin binding protein subfamily.</text>
</comment>
<evidence type="ECO:0000256" key="8">
    <source>
        <dbReference type="ARBA" id="ARBA00023136"/>
    </source>
</evidence>
<keyword evidence="4 11" id="KW-1134">Transmembrane beta strand</keyword>
<keyword evidence="9 16" id="KW-0675">Receptor</keyword>
<evidence type="ECO:0000256" key="7">
    <source>
        <dbReference type="ARBA" id="ARBA00023077"/>
    </source>
</evidence>
<evidence type="ECO:0000313" key="17">
    <source>
        <dbReference type="Proteomes" id="UP000189339"/>
    </source>
</evidence>
<dbReference type="GO" id="GO:0044718">
    <property type="term" value="P:siderophore transmembrane transport"/>
    <property type="evidence" value="ECO:0007669"/>
    <property type="project" value="TreeGrafter"/>
</dbReference>
<evidence type="ECO:0000256" key="5">
    <source>
        <dbReference type="ARBA" id="ARBA00022692"/>
    </source>
</evidence>
<keyword evidence="17" id="KW-1185">Reference proteome</keyword>
<feature type="domain" description="TonB-dependent receptor-like beta-barrel" evidence="14">
    <location>
        <begin position="175"/>
        <end position="633"/>
    </location>
</feature>
<dbReference type="STRING" id="135739.BTO32_10780"/>
<evidence type="ECO:0000259" key="14">
    <source>
        <dbReference type="Pfam" id="PF00593"/>
    </source>
</evidence>
<keyword evidence="5 11" id="KW-0812">Transmembrane</keyword>
<comment type="caution">
    <text evidence="16">The sequence shown here is derived from an EMBL/GenBank/DDBJ whole genome shotgun (WGS) entry which is preliminary data.</text>
</comment>
<dbReference type="OrthoDB" id="9764669at2"/>
<dbReference type="AlphaFoldDB" id="A0A1V2DRN2"/>
<sequence>MTALSVLTSVAVWGPASAWAEDASRVGYLDELVVTGTRTEETLFETPVRTEVVTSEELRRTHARNVREALASVPGVQLREVHGKSGYEVWMQGIQADRVLVLVDGLPMTATTGSAVDVSQLSILDVERIEVVKGAVSAQYGSAGIGGVVNVITRRIEPGWRGSATIDGGSYGEQNPSGREWDLGRYSGRASVEGGNDHLAARLAVAGTHTDGVDPEPTTWARPGDEVDRHDVRASLDWIPAAGHRVAVSAGRFEEDSNSRFVEENPQNPVDLGKDEQVRRWRWVVQGEHGAATGLSGGWALLREDLSDDSRKFSVNREYDIRESEQSLTRGSAHLGAPLGDEHYLLAGLDLQRNTLEQMKDGDSELDGSGTFAHETHELWLQDTWMPLSDLEIVSGIRAQHDTDFGHHLAPKVNARFDFRHSRDLTSFLRGGVGAGYRAPNLKERHYRFDHSSLGYVVHGNEALRPEQSVSYQFGGGLHYRHRLWLEGNLFYNDIDDLIQTELLLDAVDNPEGNWAVYRYENVAEAETWGLETTAGWEFDEHWRAVAGYTLTRTRDKQTGHELTHRPRHQARLALDGPLPVPGLAWSVRVRYQSSEYVDAAEASRSPGYAAADLKLNYQINHRLRLFAGIDNVTDAQRDFSDSSDFRPVAGRFLYAGVSAAFGD</sequence>
<dbReference type="Gene3D" id="2.40.170.20">
    <property type="entry name" value="TonB-dependent receptor, beta-barrel domain"/>
    <property type="match status" value="1"/>
</dbReference>
<dbReference type="PROSITE" id="PS52016">
    <property type="entry name" value="TONB_DEPENDENT_REC_3"/>
    <property type="match status" value="1"/>
</dbReference>
<keyword evidence="3 11" id="KW-0813">Transport</keyword>
<evidence type="ECO:0000256" key="9">
    <source>
        <dbReference type="ARBA" id="ARBA00023170"/>
    </source>
</evidence>
<dbReference type="SUPFAM" id="SSF56935">
    <property type="entry name" value="Porins"/>
    <property type="match status" value="1"/>
</dbReference>